<comment type="caution">
    <text evidence="3">The sequence shown here is derived from an EMBL/GenBank/DDBJ whole genome shotgun (WGS) entry which is preliminary data.</text>
</comment>
<feature type="region of interest" description="Disordered" evidence="1">
    <location>
        <begin position="683"/>
        <end position="733"/>
    </location>
</feature>
<dbReference type="EMBL" id="QGMJ01000886">
    <property type="protein sequence ID" value="TVY33012.1"/>
    <property type="molecule type" value="Genomic_DNA"/>
</dbReference>
<dbReference type="AlphaFoldDB" id="A0A8H8REZ6"/>
<protein>
    <recommendedName>
        <fullName evidence="2">DUF8004 domain-containing protein</fullName>
    </recommendedName>
</protein>
<evidence type="ECO:0000313" key="4">
    <source>
        <dbReference type="Proteomes" id="UP000462212"/>
    </source>
</evidence>
<feature type="compositionally biased region" description="Polar residues" evidence="1">
    <location>
        <begin position="698"/>
        <end position="720"/>
    </location>
</feature>
<evidence type="ECO:0000313" key="3">
    <source>
        <dbReference type="EMBL" id="TVY33012.1"/>
    </source>
</evidence>
<evidence type="ECO:0000256" key="1">
    <source>
        <dbReference type="SAM" id="MobiDB-lite"/>
    </source>
</evidence>
<dbReference type="PANTHER" id="PTHR39601:SF1">
    <property type="entry name" value="CHORIOGENIN HMINOR"/>
    <property type="match status" value="1"/>
</dbReference>
<dbReference type="Proteomes" id="UP000462212">
    <property type="component" value="Unassembled WGS sequence"/>
</dbReference>
<proteinExistence type="predicted"/>
<feature type="domain" description="DUF8004" evidence="2">
    <location>
        <begin position="224"/>
        <end position="315"/>
    </location>
</feature>
<sequence length="791" mass="88299">MDITMNMALTLSRPPQLLSQPSSLRVSQPYSMEKSEYAPSQFPLYKGVTERPLGWKRSSRTPELRSRNTTKIRRWNGAAKTSTEWDGLRKDPELFYPQGNCSVHLYGRGQSRRGPAFKFPIEALVKSACQPLIHRFSADTSEESSPLSDSSNGDGAFSCATTVLYIPAPSTAETGQAFLYHLATRNLFAWVFGKPLVGTHLGGALVGLLNSLNEFRSGGQDNLQAIIDYMDEEGYADMRNQPDHALAILFFAEHFQFKDLWIDAFAHCVGMNEKLFSRIGFELISRTSRALITRSRLEMDIRLDRCGITLGNFLEDDLSNAHLGLSTGERAHLDKFRSFLQSYLVAKLGYYPPSFDTTNSSFSKSIYNEMCSEFQSLYNFLANTSITSSDPMPLSQPGCLCVSKSVKSFDQRNKYKPLLHPVPLLPETRDTKASKPVINKRFTWNSKADKMKPDGRLVAFAELCKATDRKTLALYDCSLVREYCGFEKDCIFSPSKTDKDDKLSQTDARKVRWILIYTILQTLLSATKVPEQVRDPHEVSYNLCILTAGCPPWKEERPVESLLQTQAEQTEEDFVAQTRAEESKLVNGIKLDTDYATTRQEPQLSRVKSASVLNISSRKGHVKKTLSSLGNMPELHHPRPNHASYQEILVQGYGNGTNITAAPTEEVGKNSLDSASSFAEDISSRWSESSDEIKEPASPTTSIASDYSGRDSTGSNSTRKSISDKLNRPMSTLGFRKKSSTGYSISALGGESPLEPCPLQVRKGLEDQYMTVTKAVTVQWEDGVMVKQMMS</sequence>
<reference evidence="3 4" key="1">
    <citation type="submission" date="2018-05" db="EMBL/GenBank/DDBJ databases">
        <title>Genome sequencing and assembly of the regulated plant pathogen Lachnellula willkommii and related sister species for the development of diagnostic species identification markers.</title>
        <authorList>
            <person name="Giroux E."/>
            <person name="Bilodeau G."/>
        </authorList>
    </citation>
    <scope>NUCLEOTIDE SEQUENCE [LARGE SCALE GENOMIC DNA]</scope>
    <source>
        <strain evidence="3 4">CBS 197.66</strain>
    </source>
</reference>
<organism evidence="3 4">
    <name type="scientific">Lachnellula subtilissima</name>
    <dbReference type="NCBI Taxonomy" id="602034"/>
    <lineage>
        <taxon>Eukaryota</taxon>
        <taxon>Fungi</taxon>
        <taxon>Dikarya</taxon>
        <taxon>Ascomycota</taxon>
        <taxon>Pezizomycotina</taxon>
        <taxon>Leotiomycetes</taxon>
        <taxon>Helotiales</taxon>
        <taxon>Lachnaceae</taxon>
        <taxon>Lachnellula</taxon>
    </lineage>
</organism>
<dbReference type="Pfam" id="PF26013">
    <property type="entry name" value="DUF8004"/>
    <property type="match status" value="1"/>
</dbReference>
<dbReference type="PANTHER" id="PTHR39601">
    <property type="entry name" value="CHORIOGENIN HMINOR"/>
    <property type="match status" value="1"/>
</dbReference>
<accession>A0A8H8REZ6</accession>
<gene>
    <name evidence="3" type="ORF">LSUB1_G007807</name>
</gene>
<keyword evidence="4" id="KW-1185">Reference proteome</keyword>
<evidence type="ECO:0000259" key="2">
    <source>
        <dbReference type="Pfam" id="PF26013"/>
    </source>
</evidence>
<name>A0A8H8REZ6_9HELO</name>
<dbReference type="InterPro" id="IPR058317">
    <property type="entry name" value="DUF8004"/>
</dbReference>
<dbReference type="OrthoDB" id="4114825at2759"/>